<dbReference type="InterPro" id="IPR003598">
    <property type="entry name" value="Ig_sub2"/>
</dbReference>
<dbReference type="InterPro" id="IPR013106">
    <property type="entry name" value="Ig_V-set"/>
</dbReference>
<dbReference type="PROSITE" id="PS50835">
    <property type="entry name" value="IG_LIKE"/>
    <property type="match status" value="2"/>
</dbReference>
<feature type="domain" description="Ig-like" evidence="2">
    <location>
        <begin position="19"/>
        <end position="129"/>
    </location>
</feature>
<evidence type="ECO:0000313" key="3">
    <source>
        <dbReference type="EMBL" id="KAG9473052.1"/>
    </source>
</evidence>
<organism evidence="3 4">
    <name type="scientific">Eleutherodactylus coqui</name>
    <name type="common">Puerto Rican coqui</name>
    <dbReference type="NCBI Taxonomy" id="57060"/>
    <lineage>
        <taxon>Eukaryota</taxon>
        <taxon>Metazoa</taxon>
        <taxon>Chordata</taxon>
        <taxon>Craniata</taxon>
        <taxon>Vertebrata</taxon>
        <taxon>Euteleostomi</taxon>
        <taxon>Amphibia</taxon>
        <taxon>Batrachia</taxon>
        <taxon>Anura</taxon>
        <taxon>Neobatrachia</taxon>
        <taxon>Hyloidea</taxon>
        <taxon>Eleutherodactylidae</taxon>
        <taxon>Eleutherodactylinae</taxon>
        <taxon>Eleutherodactylus</taxon>
        <taxon>Eleutherodactylus</taxon>
    </lineage>
</organism>
<dbReference type="Proteomes" id="UP000770717">
    <property type="component" value="Unassembled WGS sequence"/>
</dbReference>
<proteinExistence type="predicted"/>
<gene>
    <name evidence="3" type="ORF">GDO78_015327</name>
</gene>
<dbReference type="SMART" id="SM00406">
    <property type="entry name" value="IGv"/>
    <property type="match status" value="1"/>
</dbReference>
<dbReference type="InterPro" id="IPR013783">
    <property type="entry name" value="Ig-like_fold"/>
</dbReference>
<dbReference type="AlphaFoldDB" id="A0A8J6EPB6"/>
<dbReference type="InterPro" id="IPR007110">
    <property type="entry name" value="Ig-like_dom"/>
</dbReference>
<evidence type="ECO:0000256" key="1">
    <source>
        <dbReference type="SAM" id="SignalP"/>
    </source>
</evidence>
<evidence type="ECO:0000259" key="2">
    <source>
        <dbReference type="PROSITE" id="PS50835"/>
    </source>
</evidence>
<dbReference type="Pfam" id="PF07686">
    <property type="entry name" value="V-set"/>
    <property type="match status" value="1"/>
</dbReference>
<dbReference type="GO" id="GO:0005886">
    <property type="term" value="C:plasma membrane"/>
    <property type="evidence" value="ECO:0007669"/>
    <property type="project" value="InterPro"/>
</dbReference>
<comment type="caution">
    <text evidence="3">The sequence shown here is derived from an EMBL/GenBank/DDBJ whole genome shotgun (WGS) entry which is preliminary data.</text>
</comment>
<keyword evidence="1" id="KW-0732">Signal</keyword>
<reference evidence="3" key="1">
    <citation type="thesis" date="2020" institute="ProQuest LLC" country="789 East Eisenhower Parkway, Ann Arbor, MI, USA">
        <title>Comparative Genomics and Chromosome Evolution.</title>
        <authorList>
            <person name="Mudd A.B."/>
        </authorList>
    </citation>
    <scope>NUCLEOTIDE SEQUENCE</scope>
    <source>
        <strain evidence="3">HN-11 Male</strain>
        <tissue evidence="3">Kidney and liver</tissue>
    </source>
</reference>
<dbReference type="SUPFAM" id="SSF48726">
    <property type="entry name" value="Immunoglobulin"/>
    <property type="match status" value="2"/>
</dbReference>
<dbReference type="PANTHER" id="PTHR44969:SF1">
    <property type="entry name" value="CELL SURFACE A33 ANTIGEN"/>
    <property type="match status" value="1"/>
</dbReference>
<sequence length="227" mass="25054">MQRREQVIFYLCTVWIAVDAITVQTPEKTVEAARGNSAKLPCEYKTTAQDMSGSHITWKRLPKTTAIAYLGGSIVSDESYESRVSFTGSYTKNDATILIDQIRMEDNGTYQCEVIHPDDYSGTRTAEMDLIVLVPPSKPVCGVVGTAQYGQVVKLTCNSEEGSPIPEYSWKSFTTQDVERQLPQTAVIDKGQLTLKNISIETSGIFICTSSNKLGKDFCIITLSVMP</sequence>
<accession>A0A8J6EPB6</accession>
<dbReference type="InterPro" id="IPR042474">
    <property type="entry name" value="A33"/>
</dbReference>
<dbReference type="OrthoDB" id="8825892at2759"/>
<feature type="signal peptide" evidence="1">
    <location>
        <begin position="1"/>
        <end position="20"/>
    </location>
</feature>
<feature type="domain" description="Ig-like" evidence="2">
    <location>
        <begin position="135"/>
        <end position="224"/>
    </location>
</feature>
<dbReference type="EMBL" id="WNTK01000028">
    <property type="protein sequence ID" value="KAG9473052.1"/>
    <property type="molecule type" value="Genomic_DNA"/>
</dbReference>
<dbReference type="InterPro" id="IPR036179">
    <property type="entry name" value="Ig-like_dom_sf"/>
</dbReference>
<evidence type="ECO:0000313" key="4">
    <source>
        <dbReference type="Proteomes" id="UP000770717"/>
    </source>
</evidence>
<name>A0A8J6EPB6_ELECQ</name>
<protein>
    <recommendedName>
        <fullName evidence="2">Ig-like domain-containing protein</fullName>
    </recommendedName>
</protein>
<dbReference type="Gene3D" id="2.60.40.10">
    <property type="entry name" value="Immunoglobulins"/>
    <property type="match status" value="2"/>
</dbReference>
<dbReference type="InterPro" id="IPR003599">
    <property type="entry name" value="Ig_sub"/>
</dbReference>
<dbReference type="Pfam" id="PF13927">
    <property type="entry name" value="Ig_3"/>
    <property type="match status" value="1"/>
</dbReference>
<keyword evidence="4" id="KW-1185">Reference proteome</keyword>
<feature type="chain" id="PRO_5035326602" description="Ig-like domain-containing protein" evidence="1">
    <location>
        <begin position="21"/>
        <end position="227"/>
    </location>
</feature>
<dbReference type="SMART" id="SM00409">
    <property type="entry name" value="IG"/>
    <property type="match status" value="2"/>
</dbReference>
<dbReference type="SMART" id="SM00408">
    <property type="entry name" value="IGc2"/>
    <property type="match status" value="2"/>
</dbReference>
<dbReference type="PANTHER" id="PTHR44969">
    <property type="entry name" value="CELL SURFACE A33 ANTIGEN"/>
    <property type="match status" value="1"/>
</dbReference>